<dbReference type="Pfam" id="PF07811">
    <property type="entry name" value="TadE"/>
    <property type="match status" value="1"/>
</dbReference>
<feature type="region of interest" description="Disordered" evidence="1">
    <location>
        <begin position="157"/>
        <end position="198"/>
    </location>
</feature>
<organism evidence="4 5">
    <name type="scientific">Sulfobacillus acidophilus</name>
    <dbReference type="NCBI Taxonomy" id="53633"/>
    <lineage>
        <taxon>Bacteria</taxon>
        <taxon>Bacillati</taxon>
        <taxon>Bacillota</taxon>
        <taxon>Clostridia</taxon>
        <taxon>Eubacteriales</taxon>
        <taxon>Clostridiales Family XVII. Incertae Sedis</taxon>
        <taxon>Sulfobacillus</taxon>
    </lineage>
</organism>
<evidence type="ECO:0000256" key="2">
    <source>
        <dbReference type="SAM" id="Phobius"/>
    </source>
</evidence>
<feature type="compositionally biased region" description="Polar residues" evidence="1">
    <location>
        <begin position="186"/>
        <end position="198"/>
    </location>
</feature>
<keyword evidence="2" id="KW-1133">Transmembrane helix</keyword>
<dbReference type="EMBL" id="PXYV01000002">
    <property type="protein sequence ID" value="PSR23933.1"/>
    <property type="molecule type" value="Genomic_DNA"/>
</dbReference>
<feature type="compositionally biased region" description="Polar residues" evidence="1">
    <location>
        <begin position="157"/>
        <end position="167"/>
    </location>
</feature>
<evidence type="ECO:0000313" key="4">
    <source>
        <dbReference type="EMBL" id="PSR23933.1"/>
    </source>
</evidence>
<sequence>MNKMLRSRSGQALVETALVLPILLLLLLGIITYGLYINAVDTVQQAARVGVRAASIGDSLGCPGDSATSQLAAGDSPTVYGLVDDQLDTNKWLNLENSDVPVVSYAAIVGNESNTEQDTVLMTVALTYHPMVPIPGLLPSTVEIAQTYQMMVQNAQPSDGLTTSQPTGAPYDETSTWTTPTPPSTNVSYLTQPGGCTS</sequence>
<dbReference type="AlphaFoldDB" id="A0A2T2WP05"/>
<dbReference type="InterPro" id="IPR012495">
    <property type="entry name" value="TadE-like_dom"/>
</dbReference>
<gene>
    <name evidence="4" type="ORF">C7B45_01210</name>
</gene>
<proteinExistence type="predicted"/>
<reference evidence="4 5" key="1">
    <citation type="journal article" date="2014" name="BMC Genomics">
        <title>Comparison of environmental and isolate Sulfobacillus genomes reveals diverse carbon, sulfur, nitrogen, and hydrogen metabolisms.</title>
        <authorList>
            <person name="Justice N.B."/>
            <person name="Norman A."/>
            <person name="Brown C.T."/>
            <person name="Singh A."/>
            <person name="Thomas B.C."/>
            <person name="Banfield J.F."/>
        </authorList>
    </citation>
    <scope>NUCLEOTIDE SEQUENCE [LARGE SCALE GENOMIC DNA]</scope>
    <source>
        <strain evidence="4">AMDSBA3</strain>
    </source>
</reference>
<evidence type="ECO:0000256" key="1">
    <source>
        <dbReference type="SAM" id="MobiDB-lite"/>
    </source>
</evidence>
<accession>A0A2T2WP05</accession>
<evidence type="ECO:0000313" key="5">
    <source>
        <dbReference type="Proteomes" id="UP000241848"/>
    </source>
</evidence>
<dbReference type="Proteomes" id="UP000241848">
    <property type="component" value="Unassembled WGS sequence"/>
</dbReference>
<keyword evidence="2" id="KW-0472">Membrane</keyword>
<feature type="transmembrane region" description="Helical" evidence="2">
    <location>
        <begin position="12"/>
        <end position="36"/>
    </location>
</feature>
<evidence type="ECO:0000259" key="3">
    <source>
        <dbReference type="Pfam" id="PF07811"/>
    </source>
</evidence>
<keyword evidence="2" id="KW-0812">Transmembrane</keyword>
<comment type="caution">
    <text evidence="4">The sequence shown here is derived from an EMBL/GenBank/DDBJ whole genome shotgun (WGS) entry which is preliminary data.</text>
</comment>
<protein>
    <recommendedName>
        <fullName evidence="3">TadE-like domain-containing protein</fullName>
    </recommendedName>
</protein>
<name>A0A2T2WP05_9FIRM</name>
<feature type="domain" description="TadE-like" evidence="3">
    <location>
        <begin position="10"/>
        <end position="52"/>
    </location>
</feature>